<sequence length="76" mass="8696">MLTADKASVEHFFENCVIQTRFGQYNPEWPKLILVPAIFNSRIPVSQQRVSHPLCSLPLLSLLLPFKVKIEAKFIS</sequence>
<gene>
    <name evidence="1" type="ORF">CROQUDRAFT_419043</name>
</gene>
<name>A0A9P6TDY3_9BASI</name>
<dbReference type="EMBL" id="MU167239">
    <property type="protein sequence ID" value="KAG0148180.1"/>
    <property type="molecule type" value="Genomic_DNA"/>
</dbReference>
<organism evidence="1 2">
    <name type="scientific">Cronartium quercuum f. sp. fusiforme G11</name>
    <dbReference type="NCBI Taxonomy" id="708437"/>
    <lineage>
        <taxon>Eukaryota</taxon>
        <taxon>Fungi</taxon>
        <taxon>Dikarya</taxon>
        <taxon>Basidiomycota</taxon>
        <taxon>Pucciniomycotina</taxon>
        <taxon>Pucciniomycetes</taxon>
        <taxon>Pucciniales</taxon>
        <taxon>Coleosporiaceae</taxon>
        <taxon>Cronartium</taxon>
    </lineage>
</organism>
<proteinExistence type="predicted"/>
<accession>A0A9P6TDY3</accession>
<comment type="caution">
    <text evidence="1">The sequence shown here is derived from an EMBL/GenBank/DDBJ whole genome shotgun (WGS) entry which is preliminary data.</text>
</comment>
<keyword evidence="2" id="KW-1185">Reference proteome</keyword>
<dbReference type="AlphaFoldDB" id="A0A9P6TDY3"/>
<reference evidence="1" key="1">
    <citation type="submission" date="2013-11" db="EMBL/GenBank/DDBJ databases">
        <title>Genome sequence of the fusiform rust pathogen reveals effectors for host alternation and coevolution with pine.</title>
        <authorList>
            <consortium name="DOE Joint Genome Institute"/>
            <person name="Smith K."/>
            <person name="Pendleton A."/>
            <person name="Kubisiak T."/>
            <person name="Anderson C."/>
            <person name="Salamov A."/>
            <person name="Aerts A."/>
            <person name="Riley R."/>
            <person name="Clum A."/>
            <person name="Lindquist E."/>
            <person name="Ence D."/>
            <person name="Campbell M."/>
            <person name="Kronenberg Z."/>
            <person name="Feau N."/>
            <person name="Dhillon B."/>
            <person name="Hamelin R."/>
            <person name="Burleigh J."/>
            <person name="Smith J."/>
            <person name="Yandell M."/>
            <person name="Nelson C."/>
            <person name="Grigoriev I."/>
            <person name="Davis J."/>
        </authorList>
    </citation>
    <scope>NUCLEOTIDE SEQUENCE</scope>
    <source>
        <strain evidence="1">G11</strain>
    </source>
</reference>
<protein>
    <submittedName>
        <fullName evidence="1">Uncharacterized protein</fullName>
    </submittedName>
</protein>
<evidence type="ECO:0000313" key="1">
    <source>
        <dbReference type="EMBL" id="KAG0148180.1"/>
    </source>
</evidence>
<dbReference type="Proteomes" id="UP000886653">
    <property type="component" value="Unassembled WGS sequence"/>
</dbReference>
<evidence type="ECO:0000313" key="2">
    <source>
        <dbReference type="Proteomes" id="UP000886653"/>
    </source>
</evidence>